<dbReference type="Proteomes" id="UP000192911">
    <property type="component" value="Unassembled WGS sequence"/>
</dbReference>
<dbReference type="CDD" id="cd19970">
    <property type="entry name" value="PBP1_ABC_sugar_binding-like"/>
    <property type="match status" value="1"/>
</dbReference>
<dbReference type="PANTHER" id="PTHR46847:SF1">
    <property type="entry name" value="D-ALLOSE-BINDING PERIPLASMIC PROTEIN-RELATED"/>
    <property type="match status" value="1"/>
</dbReference>
<feature type="domain" description="Periplasmic binding protein" evidence="5">
    <location>
        <begin position="39"/>
        <end position="299"/>
    </location>
</feature>
<dbReference type="EMBL" id="FXAH01000021">
    <property type="protein sequence ID" value="SMF79447.1"/>
    <property type="molecule type" value="Genomic_DNA"/>
</dbReference>
<evidence type="ECO:0000256" key="1">
    <source>
        <dbReference type="ARBA" id="ARBA00004196"/>
    </source>
</evidence>
<name>A0A1X7H3Y7_TRICW</name>
<evidence type="ECO:0000259" key="5">
    <source>
        <dbReference type="Pfam" id="PF13407"/>
    </source>
</evidence>
<dbReference type="OrthoDB" id="5592879at2"/>
<evidence type="ECO:0000313" key="7">
    <source>
        <dbReference type="Proteomes" id="UP000192911"/>
    </source>
</evidence>
<feature type="signal peptide" evidence="4">
    <location>
        <begin position="1"/>
        <end position="20"/>
    </location>
</feature>
<dbReference type="PROSITE" id="PS51318">
    <property type="entry name" value="TAT"/>
    <property type="match status" value="1"/>
</dbReference>
<dbReference type="PANTHER" id="PTHR46847">
    <property type="entry name" value="D-ALLOSE-BINDING PERIPLASMIC PROTEIN-RELATED"/>
    <property type="match status" value="1"/>
</dbReference>
<dbReference type="InterPro" id="IPR028082">
    <property type="entry name" value="Peripla_BP_I"/>
</dbReference>
<dbReference type="GeneID" id="95548217"/>
<dbReference type="Gene3D" id="3.40.50.2300">
    <property type="match status" value="2"/>
</dbReference>
<comment type="subcellular location">
    <subcellularLocation>
        <location evidence="1">Cell envelope</location>
    </subcellularLocation>
</comment>
<keyword evidence="3 4" id="KW-0732">Signal</keyword>
<organism evidence="6 7">
    <name type="scientific">Trinickia caryophylli</name>
    <name type="common">Paraburkholderia caryophylli</name>
    <dbReference type="NCBI Taxonomy" id="28094"/>
    <lineage>
        <taxon>Bacteria</taxon>
        <taxon>Pseudomonadati</taxon>
        <taxon>Pseudomonadota</taxon>
        <taxon>Betaproteobacteria</taxon>
        <taxon>Burkholderiales</taxon>
        <taxon>Burkholderiaceae</taxon>
        <taxon>Trinickia</taxon>
    </lineage>
</organism>
<sequence>MNRRIRRRLIAAAAVLAAVAATPFSVGDAVAQSAKKPKVALVMKSLANEFFLTMEEGAKDYQKHNANKFDLITNGIKNETDTAAQINIVEQMINSKVDAIVLAPADSKALVPVVKKAIDAGIIVVNIDNRLDPEVVKSKGVKVPFVGPDNRKGARKVGEALARRLKAGDQVGIIEGVSTTTNAQQRTAGYKDAMEKAGAKVVSVQSGDWEIDKGNAIAAAMLNQYPDLKALLCGNDNMAIGAVSAVRAAGKQGKVYVVGYDNINAVKPMLKSGRVLATADQFAAKQAVFGIDVALKALEEHKKQGELSDVVETPVELVTKGK</sequence>
<feature type="chain" id="PRO_5013253785" evidence="4">
    <location>
        <begin position="21"/>
        <end position="322"/>
    </location>
</feature>
<evidence type="ECO:0000256" key="4">
    <source>
        <dbReference type="SAM" id="SignalP"/>
    </source>
</evidence>
<dbReference type="Pfam" id="PF13407">
    <property type="entry name" value="Peripla_BP_4"/>
    <property type="match status" value="1"/>
</dbReference>
<protein>
    <submittedName>
        <fullName evidence="6">Monosaccharide ABC transporter substrate-binding protein, CUT2 family</fullName>
    </submittedName>
</protein>
<evidence type="ECO:0000256" key="2">
    <source>
        <dbReference type="ARBA" id="ARBA00007639"/>
    </source>
</evidence>
<evidence type="ECO:0000256" key="3">
    <source>
        <dbReference type="ARBA" id="ARBA00022729"/>
    </source>
</evidence>
<dbReference type="InterPro" id="IPR025997">
    <property type="entry name" value="SBP_2_dom"/>
</dbReference>
<evidence type="ECO:0000313" key="6">
    <source>
        <dbReference type="EMBL" id="SMF79447.1"/>
    </source>
</evidence>
<dbReference type="STRING" id="28094.SAMN06295900_12127"/>
<dbReference type="SUPFAM" id="SSF53822">
    <property type="entry name" value="Periplasmic binding protein-like I"/>
    <property type="match status" value="1"/>
</dbReference>
<accession>A0A1X7H3Y7</accession>
<dbReference type="GO" id="GO:0030313">
    <property type="term" value="C:cell envelope"/>
    <property type="evidence" value="ECO:0007669"/>
    <property type="project" value="UniProtKB-SubCell"/>
</dbReference>
<comment type="similarity">
    <text evidence="2">Belongs to the bacterial solute-binding protein 2 family.</text>
</comment>
<proteinExistence type="inferred from homology"/>
<dbReference type="RefSeq" id="WP_085230440.1">
    <property type="nucleotide sequence ID" value="NZ_BSQD01000019.1"/>
</dbReference>
<dbReference type="InterPro" id="IPR006311">
    <property type="entry name" value="TAT_signal"/>
</dbReference>
<dbReference type="AlphaFoldDB" id="A0A1X7H3Y7"/>
<gene>
    <name evidence="6" type="ORF">SAMN06295900_12127</name>
</gene>
<reference evidence="7" key="1">
    <citation type="submission" date="2017-04" db="EMBL/GenBank/DDBJ databases">
        <authorList>
            <person name="Varghese N."/>
            <person name="Submissions S."/>
        </authorList>
    </citation>
    <scope>NUCLEOTIDE SEQUENCE [LARGE SCALE GENOMIC DNA]</scope>
    <source>
        <strain evidence="7">Ballard 720</strain>
    </source>
</reference>
<dbReference type="GO" id="GO:0030246">
    <property type="term" value="F:carbohydrate binding"/>
    <property type="evidence" value="ECO:0007669"/>
    <property type="project" value="UniProtKB-ARBA"/>
</dbReference>
<keyword evidence="7" id="KW-1185">Reference proteome</keyword>